<accession>A0A644W675</accession>
<comment type="caution">
    <text evidence="1">The sequence shown here is derived from an EMBL/GenBank/DDBJ whole genome shotgun (WGS) entry which is preliminary data.</text>
</comment>
<evidence type="ECO:0008006" key="2">
    <source>
        <dbReference type="Google" id="ProtNLM"/>
    </source>
</evidence>
<proteinExistence type="predicted"/>
<dbReference type="AlphaFoldDB" id="A0A644W675"/>
<reference evidence="1" key="1">
    <citation type="submission" date="2019-08" db="EMBL/GenBank/DDBJ databases">
        <authorList>
            <person name="Kucharzyk K."/>
            <person name="Murdoch R.W."/>
            <person name="Higgins S."/>
            <person name="Loffler F."/>
        </authorList>
    </citation>
    <scope>NUCLEOTIDE SEQUENCE</scope>
</reference>
<name>A0A644W675_9ZZZZ</name>
<dbReference type="EMBL" id="VSSQ01000657">
    <property type="protein sequence ID" value="MPL99275.1"/>
    <property type="molecule type" value="Genomic_DNA"/>
</dbReference>
<evidence type="ECO:0000313" key="1">
    <source>
        <dbReference type="EMBL" id="MPL99275.1"/>
    </source>
</evidence>
<sequence>MKLKKLLIVICLLTIFSGILVGAKPEKGISAKSPVVIGEVLEVQKSEDGNTRVTIQGYIKGKEVSKITVVGIIDNETKVMNSTNDKKEDIVIDKGDLVYARVNEAMTKSEPPQTVIKRIFITKNK</sequence>
<gene>
    <name evidence="1" type="ORF">SDC9_45492</name>
</gene>
<protein>
    <recommendedName>
        <fullName evidence="2">DUF5666 domain-containing protein</fullName>
    </recommendedName>
</protein>
<organism evidence="1">
    <name type="scientific">bioreactor metagenome</name>
    <dbReference type="NCBI Taxonomy" id="1076179"/>
    <lineage>
        <taxon>unclassified sequences</taxon>
        <taxon>metagenomes</taxon>
        <taxon>ecological metagenomes</taxon>
    </lineage>
</organism>